<comment type="caution">
    <text evidence="1">The sequence shown here is derived from an EMBL/GenBank/DDBJ whole genome shotgun (WGS) entry which is preliminary data.</text>
</comment>
<organism evidence="1 2">
    <name type="scientific">Campylobacter majalis</name>
    <dbReference type="NCBI Taxonomy" id="2790656"/>
    <lineage>
        <taxon>Bacteria</taxon>
        <taxon>Pseudomonadati</taxon>
        <taxon>Campylobacterota</taxon>
        <taxon>Epsilonproteobacteria</taxon>
        <taxon>Campylobacterales</taxon>
        <taxon>Campylobacteraceae</taxon>
        <taxon>Campylobacter</taxon>
    </lineage>
</organism>
<protein>
    <submittedName>
        <fullName evidence="1">Uncharacterized protein</fullName>
    </submittedName>
</protein>
<name>A0ABN7K5G0_9BACT</name>
<dbReference type="RefSeq" id="WP_229931848.1">
    <property type="nucleotide sequence ID" value="NZ_CAJHOF010000001.1"/>
</dbReference>
<dbReference type="Proteomes" id="UP000789803">
    <property type="component" value="Unassembled WGS sequence"/>
</dbReference>
<evidence type="ECO:0000313" key="2">
    <source>
        <dbReference type="Proteomes" id="UP000789803"/>
    </source>
</evidence>
<dbReference type="EMBL" id="CAJHOF010000001">
    <property type="protein sequence ID" value="CAD7286658.1"/>
    <property type="molecule type" value="Genomic_DNA"/>
</dbReference>
<reference evidence="1 2" key="1">
    <citation type="submission" date="2020-11" db="EMBL/GenBank/DDBJ databases">
        <authorList>
            <person name="Peeters C."/>
        </authorList>
    </citation>
    <scope>NUCLEOTIDE SEQUENCE [LARGE SCALE GENOMIC DNA]</scope>
    <source>
        <strain evidence="1 2">LMG 7974</strain>
    </source>
</reference>
<accession>A0ABN7K5G0</accession>
<evidence type="ECO:0000313" key="1">
    <source>
        <dbReference type="EMBL" id="CAD7286658.1"/>
    </source>
</evidence>
<sequence length="92" mass="10423">MSAKRFSASDLLSLVELEISVLKRYYSHSNVTNSLSLIYFRLPEKNEGYEEAFERILRHTDAIVEEGEHIVALLFGTNKTGASKLLSGIQEF</sequence>
<proteinExistence type="predicted"/>
<keyword evidence="2" id="KW-1185">Reference proteome</keyword>
<gene>
    <name evidence="1" type="ORF">LMG7974_00019</name>
</gene>